<keyword evidence="3" id="KW-1185">Reference proteome</keyword>
<organism evidence="2 3">
    <name type="scientific">Magnetofaba australis IT-1</name>
    <dbReference type="NCBI Taxonomy" id="1434232"/>
    <lineage>
        <taxon>Bacteria</taxon>
        <taxon>Pseudomonadati</taxon>
        <taxon>Pseudomonadota</taxon>
        <taxon>Magnetococcia</taxon>
        <taxon>Magnetococcales</taxon>
        <taxon>Magnetococcaceae</taxon>
        <taxon>Magnetofaba</taxon>
    </lineage>
</organism>
<dbReference type="NCBIfam" id="NF033577">
    <property type="entry name" value="transpos_IS481"/>
    <property type="match status" value="1"/>
</dbReference>
<dbReference type="SUPFAM" id="SSF53098">
    <property type="entry name" value="Ribonuclease H-like"/>
    <property type="match status" value="1"/>
</dbReference>
<dbReference type="Gene3D" id="3.30.420.10">
    <property type="entry name" value="Ribonuclease H-like superfamily/Ribonuclease H"/>
    <property type="match status" value="1"/>
</dbReference>
<dbReference type="GO" id="GO:0015074">
    <property type="term" value="P:DNA integration"/>
    <property type="evidence" value="ECO:0007669"/>
    <property type="project" value="InterPro"/>
</dbReference>
<dbReference type="EMBL" id="LVJN01000019">
    <property type="protein sequence ID" value="OSM03963.1"/>
    <property type="molecule type" value="Genomic_DNA"/>
</dbReference>
<feature type="domain" description="Integrase catalytic" evidence="1">
    <location>
        <begin position="132"/>
        <end position="306"/>
    </location>
</feature>
<evidence type="ECO:0000259" key="1">
    <source>
        <dbReference type="PROSITE" id="PS50994"/>
    </source>
</evidence>
<dbReference type="InterPro" id="IPR036397">
    <property type="entry name" value="RNaseH_sf"/>
</dbReference>
<dbReference type="PANTHER" id="PTHR35004">
    <property type="entry name" value="TRANSPOSASE RV3428C-RELATED"/>
    <property type="match status" value="1"/>
</dbReference>
<gene>
    <name evidence="2" type="ORF">MAIT1_05237</name>
</gene>
<dbReference type="InterPro" id="IPR001584">
    <property type="entry name" value="Integrase_cat-core"/>
</dbReference>
<accession>A0A1Y2K4Q5</accession>
<dbReference type="GO" id="GO:0003676">
    <property type="term" value="F:nucleic acid binding"/>
    <property type="evidence" value="ECO:0007669"/>
    <property type="project" value="InterPro"/>
</dbReference>
<dbReference type="InterPro" id="IPR047656">
    <property type="entry name" value="IS481-like_transpos"/>
</dbReference>
<dbReference type="Pfam" id="PF13683">
    <property type="entry name" value="rve_3"/>
    <property type="match status" value="1"/>
</dbReference>
<sequence>MEIRLHANATTTPKIRKQIQESTLPNSHLAAQFGVTVDTIRRWKGRNDTQDHSHTPHHLPTTLTPEQEIVAVELRRTFLLPLDDLLIVMREFVNSDVSRSGLDRCLRRHKVSRLRDLIPQPEGEKKPVKTFKDYEPGYIHVDYKYLPQMPDESSRRYLFVAIDRASRWVYLELCPDKSAKTATGFLKRLTAKVPFKIVKLLSDNDKCFTDRFSAEGERQPTGKHLFDVECARHGIEHRLIKPRTPQTNGMVERFNGRIADILTTTRFDSRQDLAATLTRYAWLYNQQIPQKALNHKTPVATLKAWQLTHPHLFHKQVRNHPGPNTNGSLASCIMPVVLSPFVLATFCA</sequence>
<dbReference type="AlphaFoldDB" id="A0A1Y2K4Q5"/>
<dbReference type="Proteomes" id="UP000194003">
    <property type="component" value="Unassembled WGS sequence"/>
</dbReference>
<dbReference type="STRING" id="1434232.MAIT1_05237"/>
<dbReference type="OrthoDB" id="9803878at2"/>
<proteinExistence type="predicted"/>
<dbReference type="RefSeq" id="WP_085442087.1">
    <property type="nucleotide sequence ID" value="NZ_LVJN01000019.1"/>
</dbReference>
<dbReference type="PANTHER" id="PTHR35004:SF7">
    <property type="entry name" value="INTEGRASE PROTEIN"/>
    <property type="match status" value="1"/>
</dbReference>
<name>A0A1Y2K4Q5_9PROT</name>
<dbReference type="InterPro" id="IPR012337">
    <property type="entry name" value="RNaseH-like_sf"/>
</dbReference>
<evidence type="ECO:0000313" key="2">
    <source>
        <dbReference type="EMBL" id="OSM03963.1"/>
    </source>
</evidence>
<comment type="caution">
    <text evidence="2">The sequence shown here is derived from an EMBL/GenBank/DDBJ whole genome shotgun (WGS) entry which is preliminary data.</text>
</comment>
<evidence type="ECO:0000313" key="3">
    <source>
        <dbReference type="Proteomes" id="UP000194003"/>
    </source>
</evidence>
<dbReference type="PROSITE" id="PS50994">
    <property type="entry name" value="INTEGRASE"/>
    <property type="match status" value="1"/>
</dbReference>
<reference evidence="2 3" key="1">
    <citation type="journal article" date="2016" name="BMC Genomics">
        <title>Combined genomic and structural analyses of a cultured magnetotactic bacterium reveals its niche adaptation to a dynamic environment.</title>
        <authorList>
            <person name="Araujo A.C."/>
            <person name="Morillo V."/>
            <person name="Cypriano J."/>
            <person name="Teixeira L.C."/>
            <person name="Leao P."/>
            <person name="Lyra S."/>
            <person name="Almeida L.G."/>
            <person name="Bazylinski D.A."/>
            <person name="Vasconcellos A.T."/>
            <person name="Abreu F."/>
            <person name="Lins U."/>
        </authorList>
    </citation>
    <scope>NUCLEOTIDE SEQUENCE [LARGE SCALE GENOMIC DNA]</scope>
    <source>
        <strain evidence="2 3">IT-1</strain>
    </source>
</reference>
<protein>
    <submittedName>
        <fullName evidence="2">Putative integrase catalytic subunit</fullName>
    </submittedName>
</protein>